<keyword evidence="2" id="KW-1133">Transmembrane helix</keyword>
<feature type="compositionally biased region" description="Polar residues" evidence="1">
    <location>
        <begin position="24"/>
        <end position="37"/>
    </location>
</feature>
<comment type="caution">
    <text evidence="3">The sequence shown here is derived from an EMBL/GenBank/DDBJ whole genome shotgun (WGS) entry which is preliminary data.</text>
</comment>
<name>A0A2K3MMN3_TRIPR</name>
<dbReference type="Proteomes" id="UP000236291">
    <property type="component" value="Unassembled WGS sequence"/>
</dbReference>
<evidence type="ECO:0000256" key="2">
    <source>
        <dbReference type="SAM" id="Phobius"/>
    </source>
</evidence>
<evidence type="ECO:0000313" key="3">
    <source>
        <dbReference type="EMBL" id="PNX92050.1"/>
    </source>
</evidence>
<accession>A0A2K3MMN3</accession>
<protein>
    <submittedName>
        <fullName evidence="3">Uncharacterized protein</fullName>
    </submittedName>
</protein>
<organism evidence="3 4">
    <name type="scientific">Trifolium pratense</name>
    <name type="common">Red clover</name>
    <dbReference type="NCBI Taxonomy" id="57577"/>
    <lineage>
        <taxon>Eukaryota</taxon>
        <taxon>Viridiplantae</taxon>
        <taxon>Streptophyta</taxon>
        <taxon>Embryophyta</taxon>
        <taxon>Tracheophyta</taxon>
        <taxon>Spermatophyta</taxon>
        <taxon>Magnoliopsida</taxon>
        <taxon>eudicotyledons</taxon>
        <taxon>Gunneridae</taxon>
        <taxon>Pentapetalae</taxon>
        <taxon>rosids</taxon>
        <taxon>fabids</taxon>
        <taxon>Fabales</taxon>
        <taxon>Fabaceae</taxon>
        <taxon>Papilionoideae</taxon>
        <taxon>50 kb inversion clade</taxon>
        <taxon>NPAAA clade</taxon>
        <taxon>Hologalegina</taxon>
        <taxon>IRL clade</taxon>
        <taxon>Trifolieae</taxon>
        <taxon>Trifolium</taxon>
    </lineage>
</organism>
<evidence type="ECO:0000256" key="1">
    <source>
        <dbReference type="SAM" id="MobiDB-lite"/>
    </source>
</evidence>
<feature type="compositionally biased region" description="Basic and acidic residues" evidence="1">
    <location>
        <begin position="8"/>
        <end position="23"/>
    </location>
</feature>
<feature type="transmembrane region" description="Helical" evidence="2">
    <location>
        <begin position="44"/>
        <end position="63"/>
    </location>
</feature>
<keyword evidence="2" id="KW-0472">Membrane</keyword>
<proteinExistence type="predicted"/>
<evidence type="ECO:0000313" key="4">
    <source>
        <dbReference type="Proteomes" id="UP000236291"/>
    </source>
</evidence>
<dbReference type="AlphaFoldDB" id="A0A2K3MMN3"/>
<dbReference type="EMBL" id="ASHM01010229">
    <property type="protein sequence ID" value="PNX92050.1"/>
    <property type="molecule type" value="Genomic_DNA"/>
</dbReference>
<reference evidence="3 4" key="1">
    <citation type="journal article" date="2014" name="Am. J. Bot.">
        <title>Genome assembly and annotation for red clover (Trifolium pratense; Fabaceae).</title>
        <authorList>
            <person name="Istvanek J."/>
            <person name="Jaros M."/>
            <person name="Krenek A."/>
            <person name="Repkova J."/>
        </authorList>
    </citation>
    <scope>NUCLEOTIDE SEQUENCE [LARGE SCALE GENOMIC DNA]</scope>
    <source>
        <strain evidence="4">cv. Tatra</strain>
        <tissue evidence="3">Young leaves</tissue>
    </source>
</reference>
<keyword evidence="2" id="KW-0812">Transmembrane</keyword>
<gene>
    <name evidence="3" type="ORF">L195_g015180</name>
</gene>
<reference evidence="3 4" key="2">
    <citation type="journal article" date="2017" name="Front. Plant Sci.">
        <title>Gene Classification and Mining of Molecular Markers Useful in Red Clover (Trifolium pratense) Breeding.</title>
        <authorList>
            <person name="Istvanek J."/>
            <person name="Dluhosova J."/>
            <person name="Dluhos P."/>
            <person name="Patkova L."/>
            <person name="Nedelnik J."/>
            <person name="Repkova J."/>
        </authorList>
    </citation>
    <scope>NUCLEOTIDE SEQUENCE [LARGE SCALE GENOMIC DNA]</scope>
    <source>
        <strain evidence="4">cv. Tatra</strain>
        <tissue evidence="3">Young leaves</tissue>
    </source>
</reference>
<sequence>MRTTGSCHTDHQPTDRCPRDGSRYHSSPRSSTTNGSESMTCYNLIIQISASLLGTSAAVIVLIRNHLHRSIKVVQPVIFLSPPKLAPGGIEHETLRGAYSKDRSQHH</sequence>
<feature type="region of interest" description="Disordered" evidence="1">
    <location>
        <begin position="1"/>
        <end position="37"/>
    </location>
</feature>